<gene>
    <name evidence="1" type="ORF">CH330_09775</name>
</gene>
<evidence type="ECO:0000313" key="1">
    <source>
        <dbReference type="EMBL" id="OYD13906.1"/>
    </source>
</evidence>
<sequence length="126" mass="14763">MALRPCTLWLLLFFRPLGEVRRIHLTRSYTEGATFSIGTLRSAPIRTERSNRPASFHVGGNVGNLPSNSKGFFGQKQAKNRVWYRGLFREWFREYNPGQLRVGIQQLNLERFQEASLEEYPRVFRD</sequence>
<dbReference type="EMBL" id="NOZP01000185">
    <property type="protein sequence ID" value="OYD13906.1"/>
    <property type="molecule type" value="Genomic_DNA"/>
</dbReference>
<evidence type="ECO:0000313" key="2">
    <source>
        <dbReference type="Proteomes" id="UP000215559"/>
    </source>
</evidence>
<dbReference type="Proteomes" id="UP000215559">
    <property type="component" value="Unassembled WGS sequence"/>
</dbReference>
<protein>
    <submittedName>
        <fullName evidence="1">Uncharacterized protein</fullName>
    </submittedName>
</protein>
<name>A0A235BP25_UNCW3</name>
<organism evidence="1 2">
    <name type="scientific">candidate division WOR-3 bacterium JGI_Cruoil_03_51_56</name>
    <dbReference type="NCBI Taxonomy" id="1973747"/>
    <lineage>
        <taxon>Bacteria</taxon>
        <taxon>Bacteria division WOR-3</taxon>
    </lineage>
</organism>
<dbReference type="AlphaFoldDB" id="A0A235BP25"/>
<accession>A0A235BP25</accession>
<comment type="caution">
    <text evidence="1">The sequence shown here is derived from an EMBL/GenBank/DDBJ whole genome shotgun (WGS) entry which is preliminary data.</text>
</comment>
<proteinExistence type="predicted"/>
<reference evidence="1 2" key="1">
    <citation type="submission" date="2017-07" db="EMBL/GenBank/DDBJ databases">
        <title>Recovery of genomes from metagenomes via a dereplication, aggregation, and scoring strategy.</title>
        <authorList>
            <person name="Sieber C.M."/>
            <person name="Probst A.J."/>
            <person name="Sharrar A."/>
            <person name="Thomas B.C."/>
            <person name="Hess M."/>
            <person name="Tringe S.G."/>
            <person name="Banfield J.F."/>
        </authorList>
    </citation>
    <scope>NUCLEOTIDE SEQUENCE [LARGE SCALE GENOMIC DNA]</scope>
    <source>
        <strain evidence="1">JGI_Cruoil_03_51_56</strain>
    </source>
</reference>